<feature type="chain" id="PRO_5013186159" description="GDSL esterase/lipase" evidence="4">
    <location>
        <begin position="21"/>
        <end position="422"/>
    </location>
</feature>
<evidence type="ECO:0000313" key="5">
    <source>
        <dbReference type="EMBL" id="GAQ91685.1"/>
    </source>
</evidence>
<keyword evidence="3" id="KW-1133">Transmembrane helix</keyword>
<dbReference type="OrthoDB" id="1600564at2759"/>
<dbReference type="AlphaFoldDB" id="A0A1Y1ILC6"/>
<accession>A0A1Y1ILC6</accession>
<dbReference type="OMA" id="MHESMAA"/>
<feature type="signal peptide" evidence="4">
    <location>
        <begin position="1"/>
        <end position="20"/>
    </location>
</feature>
<keyword evidence="6" id="KW-1185">Reference proteome</keyword>
<dbReference type="Proteomes" id="UP000054558">
    <property type="component" value="Unassembled WGS sequence"/>
</dbReference>
<sequence>MAHPIRLGLLPCLLFPLLLATPAVGAIQPKVPAVFAFGDELLDTGNCLALPGVPRLADSKPYGLATFGRPTGRYSDGKLVVDHLADLLGIPYLIPYAVTALINVTDAHRTSRAANEVLPAVPLTESAAQLAHGISYAACGAGALQSTAGWSSLEEQVAAFEWAVKNGTWAPMTVTNALVVMSVGSHDYVHAASKKGAVSQFLETQVVSVMSEAVSSLYSLGLRRFLLLGVPAIGCTPKYRGRIDTQGGRCDEKLDSAALGHNVMLKTAAHGLRERMKGAVVVVVDTFEFVFSAIAAAEKAGWDDVKVPCCSGECSKDKAFTVCDRPAKYLWWDDLHLSDAANRQLAQRIFDGHGGYTTPGSLADALGFAKLGPVDEQGREKEIWESPEWAALAWVAFCFVYVACLVYAQLPRPAPPGRYSRP</sequence>
<dbReference type="PANTHER" id="PTHR45648:SF22">
    <property type="entry name" value="GDSL LIPASE_ACYLHYDROLASE FAMILY PROTEIN (AFU_ORTHOLOGUE AFUA_4G14700)"/>
    <property type="match status" value="1"/>
</dbReference>
<keyword evidence="4" id="KW-0732">Signal</keyword>
<evidence type="ECO:0000256" key="4">
    <source>
        <dbReference type="SAM" id="SignalP"/>
    </source>
</evidence>
<gene>
    <name evidence="5" type="ORF">KFL_008340050</name>
</gene>
<keyword evidence="3" id="KW-0472">Membrane</keyword>
<dbReference type="GO" id="GO:0016788">
    <property type="term" value="F:hydrolase activity, acting on ester bonds"/>
    <property type="evidence" value="ECO:0007669"/>
    <property type="project" value="InterPro"/>
</dbReference>
<comment type="similarity">
    <text evidence="1">Belongs to the 'GDSL' lipolytic enzyme family.</text>
</comment>
<evidence type="ECO:0000256" key="3">
    <source>
        <dbReference type="SAM" id="Phobius"/>
    </source>
</evidence>
<keyword evidence="3" id="KW-0812">Transmembrane</keyword>
<keyword evidence="2" id="KW-0378">Hydrolase</keyword>
<feature type="transmembrane region" description="Helical" evidence="3">
    <location>
        <begin position="389"/>
        <end position="408"/>
    </location>
</feature>
<name>A0A1Y1ILC6_KLENI</name>
<evidence type="ECO:0008006" key="7">
    <source>
        <dbReference type="Google" id="ProtNLM"/>
    </source>
</evidence>
<evidence type="ECO:0000256" key="1">
    <source>
        <dbReference type="ARBA" id="ARBA00008668"/>
    </source>
</evidence>
<evidence type="ECO:0000313" key="6">
    <source>
        <dbReference type="Proteomes" id="UP000054558"/>
    </source>
</evidence>
<dbReference type="Gene3D" id="3.40.50.1110">
    <property type="entry name" value="SGNH hydrolase"/>
    <property type="match status" value="1"/>
</dbReference>
<dbReference type="Pfam" id="PF00657">
    <property type="entry name" value="Lipase_GDSL"/>
    <property type="match status" value="1"/>
</dbReference>
<dbReference type="PANTHER" id="PTHR45648">
    <property type="entry name" value="GDSL LIPASE/ACYLHYDROLASE FAMILY PROTEIN (AFU_ORTHOLOGUE AFUA_4G14700)"/>
    <property type="match status" value="1"/>
</dbReference>
<dbReference type="InterPro" id="IPR051058">
    <property type="entry name" value="GDSL_Est/Lipase"/>
</dbReference>
<dbReference type="InterPro" id="IPR001087">
    <property type="entry name" value="GDSL"/>
</dbReference>
<organism evidence="5 6">
    <name type="scientific">Klebsormidium nitens</name>
    <name type="common">Green alga</name>
    <name type="synonym">Ulothrix nitens</name>
    <dbReference type="NCBI Taxonomy" id="105231"/>
    <lineage>
        <taxon>Eukaryota</taxon>
        <taxon>Viridiplantae</taxon>
        <taxon>Streptophyta</taxon>
        <taxon>Klebsormidiophyceae</taxon>
        <taxon>Klebsormidiales</taxon>
        <taxon>Klebsormidiaceae</taxon>
        <taxon>Klebsormidium</taxon>
    </lineage>
</organism>
<protein>
    <recommendedName>
        <fullName evidence="7">GDSL esterase/lipase</fullName>
    </recommendedName>
</protein>
<reference evidence="5 6" key="1">
    <citation type="journal article" date="2014" name="Nat. Commun.">
        <title>Klebsormidium flaccidum genome reveals primary factors for plant terrestrial adaptation.</title>
        <authorList>
            <person name="Hori K."/>
            <person name="Maruyama F."/>
            <person name="Fujisawa T."/>
            <person name="Togashi T."/>
            <person name="Yamamoto N."/>
            <person name="Seo M."/>
            <person name="Sato S."/>
            <person name="Yamada T."/>
            <person name="Mori H."/>
            <person name="Tajima N."/>
            <person name="Moriyama T."/>
            <person name="Ikeuchi M."/>
            <person name="Watanabe M."/>
            <person name="Wada H."/>
            <person name="Kobayashi K."/>
            <person name="Saito M."/>
            <person name="Masuda T."/>
            <person name="Sasaki-Sekimoto Y."/>
            <person name="Mashiguchi K."/>
            <person name="Awai K."/>
            <person name="Shimojima M."/>
            <person name="Masuda S."/>
            <person name="Iwai M."/>
            <person name="Nobusawa T."/>
            <person name="Narise T."/>
            <person name="Kondo S."/>
            <person name="Saito H."/>
            <person name="Sato R."/>
            <person name="Murakawa M."/>
            <person name="Ihara Y."/>
            <person name="Oshima-Yamada Y."/>
            <person name="Ohtaka K."/>
            <person name="Satoh M."/>
            <person name="Sonobe K."/>
            <person name="Ishii M."/>
            <person name="Ohtani R."/>
            <person name="Kanamori-Sato M."/>
            <person name="Honoki R."/>
            <person name="Miyazaki D."/>
            <person name="Mochizuki H."/>
            <person name="Umetsu J."/>
            <person name="Higashi K."/>
            <person name="Shibata D."/>
            <person name="Kamiya Y."/>
            <person name="Sato N."/>
            <person name="Nakamura Y."/>
            <person name="Tabata S."/>
            <person name="Ida S."/>
            <person name="Kurokawa K."/>
            <person name="Ohta H."/>
        </authorList>
    </citation>
    <scope>NUCLEOTIDE SEQUENCE [LARGE SCALE GENOMIC DNA]</scope>
    <source>
        <strain evidence="5 6">NIES-2285</strain>
    </source>
</reference>
<dbReference type="InterPro" id="IPR036514">
    <property type="entry name" value="SGNH_hydro_sf"/>
</dbReference>
<dbReference type="EMBL" id="DF237783">
    <property type="protein sequence ID" value="GAQ91685.1"/>
    <property type="molecule type" value="Genomic_DNA"/>
</dbReference>
<evidence type="ECO:0000256" key="2">
    <source>
        <dbReference type="ARBA" id="ARBA00022801"/>
    </source>
</evidence>
<proteinExistence type="inferred from homology"/>